<dbReference type="AlphaFoldDB" id="A0AAD5TMG3"/>
<evidence type="ECO:0000313" key="3">
    <source>
        <dbReference type="Proteomes" id="UP001212152"/>
    </source>
</evidence>
<feature type="compositionally biased region" description="Polar residues" evidence="1">
    <location>
        <begin position="67"/>
        <end position="83"/>
    </location>
</feature>
<comment type="caution">
    <text evidence="2">The sequence shown here is derived from an EMBL/GenBank/DDBJ whole genome shotgun (WGS) entry which is preliminary data.</text>
</comment>
<name>A0AAD5TMG3_9FUNG</name>
<feature type="compositionally biased region" description="Polar residues" evidence="1">
    <location>
        <begin position="233"/>
        <end position="256"/>
    </location>
</feature>
<feature type="compositionally biased region" description="Basic and acidic residues" evidence="1">
    <location>
        <begin position="191"/>
        <end position="200"/>
    </location>
</feature>
<feature type="region of interest" description="Disordered" evidence="1">
    <location>
        <begin position="321"/>
        <end position="356"/>
    </location>
</feature>
<evidence type="ECO:0000256" key="1">
    <source>
        <dbReference type="SAM" id="MobiDB-lite"/>
    </source>
</evidence>
<sequence length="433" mass="46460">MWSATTSQDATAVDSTAGYDPVAAAAYYRTDWGAYQYGATADYSEAPPGVDYQPAEVENLNHSVQSDWVTPSQQYSESGTTEATAGVPEVSTVNAAEPETQSGVAAEATAPNSLESHQGSAAQYPDATTGYDYSAYAAGHYFDPNAAYNGMDGYQYGHGHHAYGQPNYYSAPYAAAAAAPKEIRNPFEDLAKPKEEKTEQAKPWPQRRGGPARKKIIMGLPKKTDVVRKTKSAAETTSVDSLISDEPSLSKSTDSSAVAEMVNSMTSEREVKPVHLVQMAAQEKENVEESDNNSTTREPAVLSIPLPMKLQSFPAPVQKMRISQAAESEDDEPLSDSERRKSPNGKGLQQRGDTAINAVRASTMTSSEISSRSAAAEALAAAKNAAANIMQREGFDRRASLTVYFTITLAFSIKISIAASIPKEVTDRNLPKT</sequence>
<feature type="region of interest" description="Disordered" evidence="1">
    <location>
        <begin position="67"/>
        <end position="86"/>
    </location>
</feature>
<feature type="region of interest" description="Disordered" evidence="1">
    <location>
        <begin position="191"/>
        <end position="271"/>
    </location>
</feature>
<dbReference type="EMBL" id="JADGJQ010000017">
    <property type="protein sequence ID" value="KAJ3180227.1"/>
    <property type="molecule type" value="Genomic_DNA"/>
</dbReference>
<dbReference type="Proteomes" id="UP001212152">
    <property type="component" value="Unassembled WGS sequence"/>
</dbReference>
<feature type="region of interest" description="Disordered" evidence="1">
    <location>
        <begin position="283"/>
        <end position="303"/>
    </location>
</feature>
<proteinExistence type="predicted"/>
<feature type="compositionally biased region" description="Polar residues" evidence="1">
    <location>
        <begin position="110"/>
        <end position="121"/>
    </location>
</feature>
<reference evidence="2" key="1">
    <citation type="submission" date="2020-05" db="EMBL/GenBank/DDBJ databases">
        <title>Phylogenomic resolution of chytrid fungi.</title>
        <authorList>
            <person name="Stajich J.E."/>
            <person name="Amses K."/>
            <person name="Simmons R."/>
            <person name="Seto K."/>
            <person name="Myers J."/>
            <person name="Bonds A."/>
            <person name="Quandt C.A."/>
            <person name="Barry K."/>
            <person name="Liu P."/>
            <person name="Grigoriev I."/>
            <person name="Longcore J.E."/>
            <person name="James T.Y."/>
        </authorList>
    </citation>
    <scope>NUCLEOTIDE SEQUENCE</scope>
    <source>
        <strain evidence="2">JEL0379</strain>
    </source>
</reference>
<protein>
    <submittedName>
        <fullName evidence="2">Uncharacterized protein</fullName>
    </submittedName>
</protein>
<gene>
    <name evidence="2" type="ORF">HDU87_002104</name>
</gene>
<organism evidence="2 3">
    <name type="scientific">Geranomyces variabilis</name>
    <dbReference type="NCBI Taxonomy" id="109894"/>
    <lineage>
        <taxon>Eukaryota</taxon>
        <taxon>Fungi</taxon>
        <taxon>Fungi incertae sedis</taxon>
        <taxon>Chytridiomycota</taxon>
        <taxon>Chytridiomycota incertae sedis</taxon>
        <taxon>Chytridiomycetes</taxon>
        <taxon>Spizellomycetales</taxon>
        <taxon>Powellomycetaceae</taxon>
        <taxon>Geranomyces</taxon>
    </lineage>
</organism>
<evidence type="ECO:0000313" key="2">
    <source>
        <dbReference type="EMBL" id="KAJ3180227.1"/>
    </source>
</evidence>
<feature type="region of interest" description="Disordered" evidence="1">
    <location>
        <begin position="97"/>
        <end position="122"/>
    </location>
</feature>
<accession>A0AAD5TMG3</accession>
<keyword evidence="3" id="KW-1185">Reference proteome</keyword>